<comment type="similarity">
    <text evidence="2">Belongs to the class-V pyridoxal-phosphate-dependent aminotransferase family. NifS/IscS subfamily.</text>
</comment>
<dbReference type="PANTHER" id="PTHR11601">
    <property type="entry name" value="CYSTEINE DESULFURYLASE FAMILY MEMBER"/>
    <property type="match status" value="1"/>
</dbReference>
<evidence type="ECO:0000256" key="9">
    <source>
        <dbReference type="ARBA" id="ARBA00023014"/>
    </source>
</evidence>
<dbReference type="FunFam" id="3.40.640.10:FF:000003">
    <property type="entry name" value="Cysteine desulfurase IscS"/>
    <property type="match status" value="1"/>
</dbReference>
<keyword evidence="8" id="KW-0408">Iron</keyword>
<evidence type="ECO:0000313" key="13">
    <source>
        <dbReference type="EMBL" id="SJX23234.1"/>
    </source>
</evidence>
<keyword evidence="7" id="KW-0663">Pyridoxal phosphate</keyword>
<dbReference type="GO" id="GO:0046872">
    <property type="term" value="F:metal ion binding"/>
    <property type="evidence" value="ECO:0007669"/>
    <property type="project" value="UniProtKB-KW"/>
</dbReference>
<feature type="domain" description="Aminotransferase class V" evidence="12">
    <location>
        <begin position="5"/>
        <end position="371"/>
    </location>
</feature>
<dbReference type="RefSeq" id="WP_087014250.1">
    <property type="nucleotide sequence ID" value="NZ_FUUY01000011.1"/>
</dbReference>
<keyword evidence="5" id="KW-0001">2Fe-2S</keyword>
<dbReference type="InterPro" id="IPR015422">
    <property type="entry name" value="PyrdxlP-dep_Trfase_small"/>
</dbReference>
<dbReference type="EMBL" id="FUUY01000011">
    <property type="protein sequence ID" value="SJX23234.1"/>
    <property type="molecule type" value="Genomic_DNA"/>
</dbReference>
<dbReference type="EC" id="2.8.1.7" evidence="3"/>
<evidence type="ECO:0000256" key="6">
    <source>
        <dbReference type="ARBA" id="ARBA00022723"/>
    </source>
</evidence>
<dbReference type="Proteomes" id="UP000196240">
    <property type="component" value="Unassembled WGS sequence"/>
</dbReference>
<dbReference type="GO" id="GO:0031071">
    <property type="term" value="F:cysteine desulfurase activity"/>
    <property type="evidence" value="ECO:0007669"/>
    <property type="project" value="UniProtKB-EC"/>
</dbReference>
<dbReference type="Gene3D" id="3.40.640.10">
    <property type="entry name" value="Type I PLP-dependent aspartate aminotransferase-like (Major domain)"/>
    <property type="match status" value="1"/>
</dbReference>
<accession>A0A1R7QG29</accession>
<evidence type="ECO:0000256" key="11">
    <source>
        <dbReference type="RuleBase" id="RU004504"/>
    </source>
</evidence>
<dbReference type="GO" id="GO:0051537">
    <property type="term" value="F:2 iron, 2 sulfur cluster binding"/>
    <property type="evidence" value="ECO:0007669"/>
    <property type="project" value="UniProtKB-KW"/>
</dbReference>
<comment type="cofactor">
    <cofactor evidence="1 11">
        <name>pyridoxal 5'-phosphate</name>
        <dbReference type="ChEBI" id="CHEBI:597326"/>
    </cofactor>
</comment>
<protein>
    <recommendedName>
        <fullName evidence="3">cysteine desulfurase</fullName>
        <ecNumber evidence="3">2.8.1.7</ecNumber>
    </recommendedName>
</protein>
<gene>
    <name evidence="13" type="primary">iscS_3</name>
    <name evidence="13" type="ORF">ACNJC6_02890</name>
</gene>
<evidence type="ECO:0000256" key="8">
    <source>
        <dbReference type="ARBA" id="ARBA00023004"/>
    </source>
</evidence>
<dbReference type="SUPFAM" id="SSF53383">
    <property type="entry name" value="PLP-dependent transferases"/>
    <property type="match status" value="1"/>
</dbReference>
<evidence type="ECO:0000256" key="4">
    <source>
        <dbReference type="ARBA" id="ARBA00022679"/>
    </source>
</evidence>
<dbReference type="InterPro" id="IPR000192">
    <property type="entry name" value="Aminotrans_V_dom"/>
</dbReference>
<proteinExistence type="inferred from homology"/>
<evidence type="ECO:0000256" key="7">
    <source>
        <dbReference type="ARBA" id="ARBA00022898"/>
    </source>
</evidence>
<dbReference type="PANTHER" id="PTHR11601:SF34">
    <property type="entry name" value="CYSTEINE DESULFURASE"/>
    <property type="match status" value="1"/>
</dbReference>
<dbReference type="PIRSF" id="PIRSF005572">
    <property type="entry name" value="NifS"/>
    <property type="match status" value="1"/>
</dbReference>
<evidence type="ECO:0000256" key="1">
    <source>
        <dbReference type="ARBA" id="ARBA00001933"/>
    </source>
</evidence>
<dbReference type="AlphaFoldDB" id="A0A1R7QG29"/>
<name>A0A1R7QG29_ACIJO</name>
<dbReference type="InterPro" id="IPR015421">
    <property type="entry name" value="PyrdxlP-dep_Trfase_major"/>
</dbReference>
<dbReference type="InterPro" id="IPR015424">
    <property type="entry name" value="PyrdxlP-dep_Trfase"/>
</dbReference>
<evidence type="ECO:0000256" key="3">
    <source>
        <dbReference type="ARBA" id="ARBA00012239"/>
    </source>
</evidence>
<evidence type="ECO:0000256" key="10">
    <source>
        <dbReference type="ARBA" id="ARBA00050776"/>
    </source>
</evidence>
<dbReference type="PROSITE" id="PS00595">
    <property type="entry name" value="AA_TRANSFER_CLASS_5"/>
    <property type="match status" value="1"/>
</dbReference>
<keyword evidence="4 13" id="KW-0808">Transferase</keyword>
<evidence type="ECO:0000259" key="12">
    <source>
        <dbReference type="Pfam" id="PF00266"/>
    </source>
</evidence>
<evidence type="ECO:0000256" key="5">
    <source>
        <dbReference type="ARBA" id="ARBA00022714"/>
    </source>
</evidence>
<comment type="catalytic activity">
    <reaction evidence="10">
        <text>(sulfur carrier)-H + L-cysteine = (sulfur carrier)-SH + L-alanine</text>
        <dbReference type="Rhea" id="RHEA:43892"/>
        <dbReference type="Rhea" id="RHEA-COMP:14737"/>
        <dbReference type="Rhea" id="RHEA-COMP:14739"/>
        <dbReference type="ChEBI" id="CHEBI:29917"/>
        <dbReference type="ChEBI" id="CHEBI:35235"/>
        <dbReference type="ChEBI" id="CHEBI:57972"/>
        <dbReference type="ChEBI" id="CHEBI:64428"/>
        <dbReference type="EC" id="2.8.1.7"/>
    </reaction>
</comment>
<keyword evidence="6" id="KW-0479">Metal-binding</keyword>
<evidence type="ECO:0000313" key="14">
    <source>
        <dbReference type="Proteomes" id="UP000196240"/>
    </source>
</evidence>
<organism evidence="13 14">
    <name type="scientific">Acinetobacter johnsonii</name>
    <dbReference type="NCBI Taxonomy" id="40214"/>
    <lineage>
        <taxon>Bacteria</taxon>
        <taxon>Pseudomonadati</taxon>
        <taxon>Pseudomonadota</taxon>
        <taxon>Gammaproteobacteria</taxon>
        <taxon>Moraxellales</taxon>
        <taxon>Moraxellaceae</taxon>
        <taxon>Acinetobacter</taxon>
    </lineage>
</organism>
<evidence type="ECO:0000256" key="2">
    <source>
        <dbReference type="ARBA" id="ARBA00006490"/>
    </source>
</evidence>
<dbReference type="InterPro" id="IPR020578">
    <property type="entry name" value="Aminotrans_V_PyrdxlP_BS"/>
</dbReference>
<keyword evidence="9" id="KW-0411">Iron-sulfur</keyword>
<dbReference type="InterPro" id="IPR016454">
    <property type="entry name" value="Cysteine_dSase"/>
</dbReference>
<reference evidence="13 14" key="1">
    <citation type="submission" date="2017-02" db="EMBL/GenBank/DDBJ databases">
        <authorList>
            <person name="Peterson S.W."/>
        </authorList>
    </citation>
    <scope>NUCLEOTIDE SEQUENCE [LARGE SCALE GENOMIC DNA]</scope>
    <source>
        <strain evidence="13">C6</strain>
    </source>
</reference>
<dbReference type="Gene3D" id="3.90.1150.10">
    <property type="entry name" value="Aspartate Aminotransferase, domain 1"/>
    <property type="match status" value="1"/>
</dbReference>
<sequence length="391" mass="42572">MSRLIYLDYAATTPILPEISQAMIRCLSVEGDFGNPASQSHHYGWDAAKHITTSRQHVANLIHAKPQEIIWTSGATESNNLAIKGTLDAYKNQNKHIITSKIEHKAVLDTCAELESLGFQVTYLQPELGTGVIRPEQVEQAIQPNTVLISLMMVNNEIGTLTDIQAIGHIAHQHQILFHVDAAQAAGKTKIDVQAMQIDLLSLSAHKIYGPKGIGALYVRQDIQKHIKTQIHGGGHEQGLRSGTLATHQIVGMGEACRLAKLALGEEQQRIQHLRNKLLQGLQALTPVNLNGHATQHVANYLNVSFLGERANSIIAAIKQVAAVSSGSACNSHHAAPSHVLSALGLSENLASNAVRFSFGAYTTEEHIEMLLNKLDRVLQTNLKTDQLSFV</sequence>
<dbReference type="Pfam" id="PF00266">
    <property type="entry name" value="Aminotran_5"/>
    <property type="match status" value="1"/>
</dbReference>